<dbReference type="InterPro" id="IPR001509">
    <property type="entry name" value="Epimerase_deHydtase"/>
</dbReference>
<dbReference type="Pfam" id="PF01370">
    <property type="entry name" value="Epimerase"/>
    <property type="match status" value="1"/>
</dbReference>
<dbReference type="InterPro" id="IPR036291">
    <property type="entry name" value="NAD(P)-bd_dom_sf"/>
</dbReference>
<dbReference type="OrthoDB" id="4907at2157"/>
<dbReference type="PANTHER" id="PTHR43245:SF23">
    <property type="entry name" value="NAD(P)-BINDING DOMAIN-CONTAINING PROTEIN"/>
    <property type="match status" value="1"/>
</dbReference>
<name>A0A2A5QZA7_9EURY</name>
<keyword evidence="3" id="KW-1185">Reference proteome</keyword>
<feature type="domain" description="NAD-dependent epimerase/dehydratase" evidence="1">
    <location>
        <begin position="22"/>
        <end position="243"/>
    </location>
</feature>
<dbReference type="Gene3D" id="3.40.50.720">
    <property type="entry name" value="NAD(P)-binding Rossmann-like Domain"/>
    <property type="match status" value="1"/>
</dbReference>
<dbReference type="AlphaFoldDB" id="A0A2A5QZA7"/>
<evidence type="ECO:0000313" key="3">
    <source>
        <dbReference type="Proteomes" id="UP000219689"/>
    </source>
</evidence>
<dbReference type="SUPFAM" id="SSF51735">
    <property type="entry name" value="NAD(P)-binding Rossmann-fold domains"/>
    <property type="match status" value="1"/>
</dbReference>
<protein>
    <submittedName>
        <fullName evidence="2">Oxidoreductase</fullName>
    </submittedName>
</protein>
<organism evidence="2 3">
    <name type="scientific">Natrinema ejinorense</name>
    <dbReference type="NCBI Taxonomy" id="373386"/>
    <lineage>
        <taxon>Archaea</taxon>
        <taxon>Methanobacteriati</taxon>
        <taxon>Methanobacteriota</taxon>
        <taxon>Stenosarchaea group</taxon>
        <taxon>Halobacteria</taxon>
        <taxon>Halobacteriales</taxon>
        <taxon>Natrialbaceae</taxon>
        <taxon>Natrinema</taxon>
    </lineage>
</organism>
<sequence length="338" mass="36722">MVAGEDGSDAASVGDESRQVRVAVTGAAGYIGSRVVALLQSERPAWSITAIDDFYRGSLRRIGDVTVEHVDVRNRNRLWEALEEADIVMHLAAISGVEDCKANPELAYEINVTGTGHVARFCRQRGAALIFPASMAVVGDPQEFPITADQPRAPLNWYGRTKLAGERLIDALAADSFPAHLFLKSNLYGDHTIDGEVITKGAVLNFFVERALAAEPLPVYEPGTQSRNFVHVKDVARAYLRSADVLVDRLAKGETGAELFTIASDEDPSVMALAEAVSDCVADIAGIDVSTELVENPRGDETLVDAFPVETTRTHDRLGWDPTHTVEDTIRRLVERNA</sequence>
<dbReference type="Proteomes" id="UP000219689">
    <property type="component" value="Unassembled WGS sequence"/>
</dbReference>
<proteinExistence type="predicted"/>
<reference evidence="2 3" key="1">
    <citation type="submission" date="2017-09" db="EMBL/GenBank/DDBJ databases">
        <title>Genome sequences of Natrinema ejinorence JCM 13890T.</title>
        <authorList>
            <person name="Roh S.W."/>
            <person name="Kim Y.B."/>
            <person name="Kim J.Y."/>
        </authorList>
    </citation>
    <scope>NUCLEOTIDE SEQUENCE [LARGE SCALE GENOMIC DNA]</scope>
    <source>
        <strain evidence="2 3">JCM 13890</strain>
    </source>
</reference>
<comment type="caution">
    <text evidence="2">The sequence shown here is derived from an EMBL/GenBank/DDBJ whole genome shotgun (WGS) entry which is preliminary data.</text>
</comment>
<gene>
    <name evidence="2" type="ORF">CP557_17590</name>
</gene>
<dbReference type="PANTHER" id="PTHR43245">
    <property type="entry name" value="BIFUNCTIONAL POLYMYXIN RESISTANCE PROTEIN ARNA"/>
    <property type="match status" value="1"/>
</dbReference>
<evidence type="ECO:0000313" key="2">
    <source>
        <dbReference type="EMBL" id="PCR92180.1"/>
    </source>
</evidence>
<dbReference type="InterPro" id="IPR050177">
    <property type="entry name" value="Lipid_A_modif_metabolic_enz"/>
</dbReference>
<accession>A0A2A5QZA7</accession>
<dbReference type="EMBL" id="NXNI01000001">
    <property type="protein sequence ID" value="PCR92180.1"/>
    <property type="molecule type" value="Genomic_DNA"/>
</dbReference>
<evidence type="ECO:0000259" key="1">
    <source>
        <dbReference type="Pfam" id="PF01370"/>
    </source>
</evidence>
<dbReference type="RefSeq" id="WP_097381107.1">
    <property type="nucleotide sequence ID" value="NZ_NXNI01000001.1"/>
</dbReference>